<evidence type="ECO:0000313" key="1">
    <source>
        <dbReference type="EMBL" id="AEX57632.1"/>
    </source>
</evidence>
<accession>R4I205</accession>
<sequence>MPIPTKQTEESFSSCKQRNKADKLTPFSHHAHSQRTKKETLLIKASYRGMIRQAESLIATVQPFIREMAVTVCPKQISQDVTHMPSRRAHPALFPRFAYFSPCGEDIFDSKCGLTKGNVVSYFCRYIKSKFWIPTVLLRRKMVFHQILAI</sequence>
<reference evidence="1" key="1">
    <citation type="journal article" date="2013" name="J. Genet. Genomics">
        <title>The mitochondrial genome of Raphanus sativus and gene evolution of cruciferous mitochondrial types.</title>
        <authorList>
            <person name="Chang S."/>
            <person name="Chen J."/>
            <person name="Wang Y."/>
            <person name="Gu B."/>
            <person name="He J."/>
            <person name="Chu P."/>
            <person name="Guan R."/>
        </authorList>
    </citation>
    <scope>NUCLEOTIDE SEQUENCE</scope>
    <source>
        <tissue evidence="1">Etiolated seedling</tissue>
    </source>
</reference>
<gene>
    <name evidence="1" type="primary">orf150</name>
    <name evidence="3" type="synonym">orf150a</name>
    <name evidence="2" type="ORF">RadishMT_p001</name>
    <name evidence="1" type="ORF">RasatMp001</name>
</gene>
<name>R4I205_RAPSA</name>
<keyword evidence="1" id="KW-0496">Mitochondrion</keyword>
<evidence type="ECO:0000313" key="3">
    <source>
        <dbReference type="EMBL" id="QGW48480.1"/>
    </source>
</evidence>
<geneLocation type="mitochondrion" evidence="1"/>
<proteinExistence type="predicted"/>
<dbReference type="EMBL" id="MN056359">
    <property type="protein sequence ID" value="QGW48480.1"/>
    <property type="molecule type" value="Genomic_DNA"/>
</dbReference>
<reference evidence="2" key="3">
    <citation type="submission" date="2014-04" db="EMBL/GenBank/DDBJ databases">
        <authorList>
            <person name="Jeong Y.-M."/>
            <person name="Chung W.-H."/>
            <person name="Mun J.-H."/>
            <person name="Kim N."/>
            <person name="Yu H.-J."/>
        </authorList>
    </citation>
    <scope>NUCLEOTIDE SEQUENCE</scope>
</reference>
<dbReference type="AlphaFoldDB" id="R4I205"/>
<protein>
    <submittedName>
        <fullName evidence="1">Uncharacterized protein</fullName>
    </submittedName>
</protein>
<dbReference type="EMBL" id="KJ716484">
    <property type="protein sequence ID" value="AIE42533.1"/>
    <property type="molecule type" value="Genomic_DNA"/>
</dbReference>
<reference evidence="3" key="4">
    <citation type="submission" date="2019-06" db="EMBL/GenBank/DDBJ databases">
        <title>Complete mitochondrial genome sequencing of NWB CMS and Normal type.</title>
        <authorList>
            <person name="Zhang L."/>
            <person name="Wang Q."/>
            <person name="Wang Y."/>
        </authorList>
    </citation>
    <scope>NUCLEOTIDE SEQUENCE</scope>
    <source>
        <strain evidence="3">YB-B</strain>
    </source>
</reference>
<reference evidence="2" key="2">
    <citation type="journal article" date="2014" name="Mitochondrial DNA">
        <title>The complete mitochondrial genome of cultivated radish WK10039 (Raphanus sativus L.).</title>
        <authorList>
            <person name="Jeong Y.M."/>
            <person name="Chung W.H."/>
            <person name="Choi A.Y."/>
            <person name="Mun J.H."/>
            <person name="Kim N."/>
            <person name="Yu H.J."/>
        </authorList>
    </citation>
    <scope>NUCLEOTIDE SEQUENCE</scope>
</reference>
<organism evidence="1">
    <name type="scientific">Raphanus sativus</name>
    <name type="common">Radish</name>
    <name type="synonym">Raphanus raphanistrum var. sativus</name>
    <dbReference type="NCBI Taxonomy" id="3726"/>
    <lineage>
        <taxon>Eukaryota</taxon>
        <taxon>Viridiplantae</taxon>
        <taxon>Streptophyta</taxon>
        <taxon>Embryophyta</taxon>
        <taxon>Tracheophyta</taxon>
        <taxon>Spermatophyta</taxon>
        <taxon>Magnoliopsida</taxon>
        <taxon>eudicotyledons</taxon>
        <taxon>Gunneridae</taxon>
        <taxon>Pentapetalae</taxon>
        <taxon>rosids</taxon>
        <taxon>malvids</taxon>
        <taxon>Brassicales</taxon>
        <taxon>Brassicaceae</taxon>
        <taxon>Brassiceae</taxon>
        <taxon>Raphanus</taxon>
    </lineage>
</organism>
<dbReference type="EMBL" id="JQ083668">
    <property type="protein sequence ID" value="AEX57632.1"/>
    <property type="molecule type" value="Genomic_DNA"/>
</dbReference>
<evidence type="ECO:0000313" key="2">
    <source>
        <dbReference type="EMBL" id="AIE42533.1"/>
    </source>
</evidence>